<protein>
    <submittedName>
        <fullName evidence="1">Phosphonate ABC transporter phosphate-binding periplasmic component</fullName>
    </submittedName>
</protein>
<name>A0A090T8A5_9VIBR</name>
<reference evidence="1 2" key="1">
    <citation type="submission" date="2014-09" db="EMBL/GenBank/DDBJ databases">
        <title>Vibrio maritimus JCM 19240. (C210) whole genome shotgun sequence.</title>
        <authorList>
            <person name="Sawabe T."/>
            <person name="Meirelles P."/>
            <person name="Nakanishi M."/>
            <person name="Sayaka M."/>
            <person name="Hattori M."/>
            <person name="Ohkuma M."/>
        </authorList>
    </citation>
    <scope>NUCLEOTIDE SEQUENCE [LARGE SCALE GENOMIC DNA]</scope>
    <source>
        <strain evidence="1 2">JCM 19240</strain>
    </source>
</reference>
<proteinExistence type="predicted"/>
<dbReference type="Proteomes" id="UP000029224">
    <property type="component" value="Unassembled WGS sequence"/>
</dbReference>
<dbReference type="Pfam" id="PF11736">
    <property type="entry name" value="DUF3299"/>
    <property type="match status" value="1"/>
</dbReference>
<gene>
    <name evidence="1" type="ORF">JCM19240_305</name>
</gene>
<keyword evidence="2" id="KW-1185">Reference proteome</keyword>
<accession>A0A090T8A5</accession>
<evidence type="ECO:0000313" key="2">
    <source>
        <dbReference type="Proteomes" id="UP000029224"/>
    </source>
</evidence>
<evidence type="ECO:0000313" key="1">
    <source>
        <dbReference type="EMBL" id="GAL35458.1"/>
    </source>
</evidence>
<dbReference type="AlphaFoldDB" id="A0A090T8A5"/>
<comment type="caution">
    <text evidence="1">The sequence shown here is derived from an EMBL/GenBank/DDBJ whole genome shotgun (WGS) entry which is preliminary data.</text>
</comment>
<sequence>MFFYWLGNYEMKTILLIFIGLVSGLASADELSWSDLRPNVVPIEDPFLTLSDEQLFELGTLARLNTHKQLTPSQLAEQKEITQKLGAEGVDIEYLFSKRAEITEYRKRIATEPNLKLADKDYRIPGFITPIEFDDEVVTKFFLVPTSGACVHTPPPPANQIVLVDYPQGYPLTSLYTPVWVDGRLIVEKQSADVTYVDGATDIETVYAMTAKSIELYQN</sequence>
<dbReference type="EMBL" id="BBMT01000007">
    <property type="protein sequence ID" value="GAL35458.1"/>
    <property type="molecule type" value="Genomic_DNA"/>
</dbReference>
<organism evidence="1 2">
    <name type="scientific">Vibrio maritimus</name>
    <dbReference type="NCBI Taxonomy" id="990268"/>
    <lineage>
        <taxon>Bacteria</taxon>
        <taxon>Pseudomonadati</taxon>
        <taxon>Pseudomonadota</taxon>
        <taxon>Gammaproteobacteria</taxon>
        <taxon>Vibrionales</taxon>
        <taxon>Vibrionaceae</taxon>
        <taxon>Vibrio</taxon>
    </lineage>
</organism>
<reference evidence="1 2" key="2">
    <citation type="submission" date="2014-09" db="EMBL/GenBank/DDBJ databases">
        <authorList>
            <consortium name="NBRP consortium"/>
            <person name="Sawabe T."/>
            <person name="Meirelles P."/>
            <person name="Nakanishi M."/>
            <person name="Sayaka M."/>
            <person name="Hattori M."/>
            <person name="Ohkuma M."/>
        </authorList>
    </citation>
    <scope>NUCLEOTIDE SEQUENCE [LARGE SCALE GENOMIC DNA]</scope>
    <source>
        <strain evidence="1 2">JCM 19240</strain>
    </source>
</reference>
<dbReference type="Gene3D" id="2.40.50.870">
    <property type="entry name" value="Protein of unknown function (DUF3299)"/>
    <property type="match status" value="1"/>
</dbReference>
<dbReference type="InterPro" id="IPR021727">
    <property type="entry name" value="DUF3299"/>
</dbReference>